<comment type="caution">
    <text evidence="1">The sequence shown here is derived from an EMBL/GenBank/DDBJ whole genome shotgun (WGS) entry which is preliminary data.</text>
</comment>
<evidence type="ECO:0000313" key="2">
    <source>
        <dbReference type="Proteomes" id="UP001278766"/>
    </source>
</evidence>
<keyword evidence="2" id="KW-1185">Reference proteome</keyword>
<gene>
    <name evidence="1" type="ORF">B0H64DRAFT_400555</name>
</gene>
<accession>A0AAE0HD55</accession>
<evidence type="ECO:0000313" key="1">
    <source>
        <dbReference type="EMBL" id="KAK3294369.1"/>
    </source>
</evidence>
<name>A0AAE0HD55_9PEZI</name>
<proteinExistence type="predicted"/>
<organism evidence="1 2">
    <name type="scientific">Chaetomium fimeti</name>
    <dbReference type="NCBI Taxonomy" id="1854472"/>
    <lineage>
        <taxon>Eukaryota</taxon>
        <taxon>Fungi</taxon>
        <taxon>Dikarya</taxon>
        <taxon>Ascomycota</taxon>
        <taxon>Pezizomycotina</taxon>
        <taxon>Sordariomycetes</taxon>
        <taxon>Sordariomycetidae</taxon>
        <taxon>Sordariales</taxon>
        <taxon>Chaetomiaceae</taxon>
        <taxon>Chaetomium</taxon>
    </lineage>
</organism>
<dbReference type="EMBL" id="JAUEPN010000005">
    <property type="protein sequence ID" value="KAK3294369.1"/>
    <property type="molecule type" value="Genomic_DNA"/>
</dbReference>
<sequence>MRCSSKEKESWTGSTQKHRHLMARGGSCCRIAFELSSPSKSRVIRRAERNVISPLTRPWRGKNESTVSLFPARRCKPRLFQIRRSALVSPMLAVCIPPVIAHLVLNRSAWGSVPQHCLSGLPSCCENPFGPASLDQLRIDCTTVCVSQEAPTNGGAENSNCRRCS</sequence>
<reference evidence="1" key="1">
    <citation type="journal article" date="2023" name="Mol. Phylogenet. Evol.">
        <title>Genome-scale phylogeny and comparative genomics of the fungal order Sordariales.</title>
        <authorList>
            <person name="Hensen N."/>
            <person name="Bonometti L."/>
            <person name="Westerberg I."/>
            <person name="Brannstrom I.O."/>
            <person name="Guillou S."/>
            <person name="Cros-Aarteil S."/>
            <person name="Calhoun S."/>
            <person name="Haridas S."/>
            <person name="Kuo A."/>
            <person name="Mondo S."/>
            <person name="Pangilinan J."/>
            <person name="Riley R."/>
            <person name="LaButti K."/>
            <person name="Andreopoulos B."/>
            <person name="Lipzen A."/>
            <person name="Chen C."/>
            <person name="Yan M."/>
            <person name="Daum C."/>
            <person name="Ng V."/>
            <person name="Clum A."/>
            <person name="Steindorff A."/>
            <person name="Ohm R.A."/>
            <person name="Martin F."/>
            <person name="Silar P."/>
            <person name="Natvig D.O."/>
            <person name="Lalanne C."/>
            <person name="Gautier V."/>
            <person name="Ament-Velasquez S.L."/>
            <person name="Kruys A."/>
            <person name="Hutchinson M.I."/>
            <person name="Powell A.J."/>
            <person name="Barry K."/>
            <person name="Miller A.N."/>
            <person name="Grigoriev I.V."/>
            <person name="Debuchy R."/>
            <person name="Gladieux P."/>
            <person name="Hiltunen Thoren M."/>
            <person name="Johannesson H."/>
        </authorList>
    </citation>
    <scope>NUCLEOTIDE SEQUENCE</scope>
    <source>
        <strain evidence="1">CBS 168.71</strain>
    </source>
</reference>
<reference evidence="1" key="2">
    <citation type="submission" date="2023-06" db="EMBL/GenBank/DDBJ databases">
        <authorList>
            <consortium name="Lawrence Berkeley National Laboratory"/>
            <person name="Haridas S."/>
            <person name="Hensen N."/>
            <person name="Bonometti L."/>
            <person name="Westerberg I."/>
            <person name="Brannstrom I.O."/>
            <person name="Guillou S."/>
            <person name="Cros-Aarteil S."/>
            <person name="Calhoun S."/>
            <person name="Kuo A."/>
            <person name="Mondo S."/>
            <person name="Pangilinan J."/>
            <person name="Riley R."/>
            <person name="Labutti K."/>
            <person name="Andreopoulos B."/>
            <person name="Lipzen A."/>
            <person name="Chen C."/>
            <person name="Yanf M."/>
            <person name="Daum C."/>
            <person name="Ng V."/>
            <person name="Clum A."/>
            <person name="Steindorff A."/>
            <person name="Ohm R."/>
            <person name="Martin F."/>
            <person name="Silar P."/>
            <person name="Natvig D."/>
            <person name="Lalanne C."/>
            <person name="Gautier V."/>
            <person name="Ament-Velasquez S.L."/>
            <person name="Kruys A."/>
            <person name="Hutchinson M.I."/>
            <person name="Powell A.J."/>
            <person name="Barry K."/>
            <person name="Miller A.N."/>
            <person name="Grigoriev I.V."/>
            <person name="Debuchy R."/>
            <person name="Gladieux P."/>
            <person name="Thoren M.H."/>
            <person name="Johannesson H."/>
        </authorList>
    </citation>
    <scope>NUCLEOTIDE SEQUENCE</scope>
    <source>
        <strain evidence="1">CBS 168.71</strain>
    </source>
</reference>
<dbReference type="Proteomes" id="UP001278766">
    <property type="component" value="Unassembled WGS sequence"/>
</dbReference>
<dbReference type="RefSeq" id="XP_062657883.1">
    <property type="nucleotide sequence ID" value="XM_062804072.1"/>
</dbReference>
<dbReference type="AlphaFoldDB" id="A0AAE0HD55"/>
<protein>
    <submittedName>
        <fullName evidence="1">Uncharacterized protein</fullName>
    </submittedName>
</protein>
<dbReference type="GeneID" id="87841020"/>